<evidence type="ECO:0000313" key="3">
    <source>
        <dbReference type="EMBL" id="SDH12087.1"/>
    </source>
</evidence>
<feature type="region of interest" description="Disordered" evidence="1">
    <location>
        <begin position="45"/>
        <end position="68"/>
    </location>
</feature>
<dbReference type="InterPro" id="IPR051675">
    <property type="entry name" value="Endo/Exo/Phosphatase_dom_1"/>
</dbReference>
<keyword evidence="2" id="KW-1133">Transmembrane helix</keyword>
<dbReference type="AlphaFoldDB" id="A0A1G7ZU02"/>
<keyword evidence="2" id="KW-0472">Membrane</keyword>
<organism evidence="3 4">
    <name type="scientific">Prevotella communis</name>
    <dbReference type="NCBI Taxonomy" id="2913614"/>
    <lineage>
        <taxon>Bacteria</taxon>
        <taxon>Pseudomonadati</taxon>
        <taxon>Bacteroidota</taxon>
        <taxon>Bacteroidia</taxon>
        <taxon>Bacteroidales</taxon>
        <taxon>Prevotellaceae</taxon>
        <taxon>Prevotella</taxon>
    </lineage>
</organism>
<evidence type="ECO:0000256" key="2">
    <source>
        <dbReference type="SAM" id="Phobius"/>
    </source>
</evidence>
<proteinExistence type="predicted"/>
<dbReference type="Proteomes" id="UP000198779">
    <property type="component" value="Unassembled WGS sequence"/>
</dbReference>
<dbReference type="InterPro" id="IPR010994">
    <property type="entry name" value="RuvA_2-like"/>
</dbReference>
<feature type="compositionally biased region" description="Low complexity" evidence="1">
    <location>
        <begin position="50"/>
        <end position="64"/>
    </location>
</feature>
<dbReference type="STRING" id="645274.SAMN04487901_11733"/>
<accession>A0A1G7ZU02</accession>
<dbReference type="RefSeq" id="WP_091818805.1">
    <property type="nucleotide sequence ID" value="NZ_FNCQ01000017.1"/>
</dbReference>
<reference evidence="4" key="1">
    <citation type="submission" date="2016-10" db="EMBL/GenBank/DDBJ databases">
        <authorList>
            <person name="Varghese N."/>
            <person name="Submissions S."/>
        </authorList>
    </citation>
    <scope>NUCLEOTIDE SEQUENCE [LARGE SCALE GENOMIC DNA]</scope>
    <source>
        <strain evidence="4">BP1-148</strain>
    </source>
</reference>
<evidence type="ECO:0000256" key="1">
    <source>
        <dbReference type="SAM" id="MobiDB-lite"/>
    </source>
</evidence>
<keyword evidence="4" id="KW-1185">Reference proteome</keyword>
<name>A0A1G7ZU02_9BACT</name>
<dbReference type="Pfam" id="PF12836">
    <property type="entry name" value="HHH_3"/>
    <property type="match status" value="2"/>
</dbReference>
<dbReference type="Gene3D" id="1.10.150.280">
    <property type="entry name" value="AF1531-like domain"/>
    <property type="match status" value="1"/>
</dbReference>
<sequence>MKLSDLFYLNRHDRRILLVLLSVAAVAFGLMFFVDEKGDEPTSYAGFAGSTSSTSKTSPTSSPSYYQQPARRPERFAFDPNTADSTQLLRLGLQPWQVRNIYKYRASGGIYRKKEDFARLYGLTVKQYRELEPYIHISADYLPASTLIKEEQREEQQVEQRVEHQRDTLRFPVKIAEGEHIDLNAADTSLYKKVPGIGSYYSRKIAEYGRRLGGYVSTNQLDEIENFPSEAKKYFSVNASNVHQLNVNRLSLNELKRHPYINYYQAKAIIDHRRLQGPLHSLSELRLLPDFPAEAIKRLEPYVCY</sequence>
<keyword evidence="2" id="KW-0812">Transmembrane</keyword>
<dbReference type="PANTHER" id="PTHR21180">
    <property type="entry name" value="ENDONUCLEASE/EXONUCLEASE/PHOSPHATASE FAMILY DOMAIN-CONTAINING PROTEIN 1"/>
    <property type="match status" value="1"/>
</dbReference>
<dbReference type="PANTHER" id="PTHR21180:SF32">
    <property type="entry name" value="ENDONUCLEASE_EXONUCLEASE_PHOSPHATASE FAMILY DOMAIN-CONTAINING PROTEIN 1"/>
    <property type="match status" value="1"/>
</dbReference>
<protein>
    <submittedName>
        <fullName evidence="3">DNA uptake protein ComE</fullName>
    </submittedName>
</protein>
<dbReference type="SUPFAM" id="SSF47781">
    <property type="entry name" value="RuvA domain 2-like"/>
    <property type="match status" value="3"/>
</dbReference>
<feature type="transmembrane region" description="Helical" evidence="2">
    <location>
        <begin position="16"/>
        <end position="34"/>
    </location>
</feature>
<gene>
    <name evidence="3" type="ORF">SAMN04487901_11733</name>
</gene>
<dbReference type="EMBL" id="FNCQ01000017">
    <property type="protein sequence ID" value="SDH12087.1"/>
    <property type="molecule type" value="Genomic_DNA"/>
</dbReference>
<evidence type="ECO:0000313" key="4">
    <source>
        <dbReference type="Proteomes" id="UP000198779"/>
    </source>
</evidence>